<evidence type="ECO:0008006" key="4">
    <source>
        <dbReference type="Google" id="ProtNLM"/>
    </source>
</evidence>
<dbReference type="GO" id="GO:0005739">
    <property type="term" value="C:mitochondrion"/>
    <property type="evidence" value="ECO:0007669"/>
    <property type="project" value="TreeGrafter"/>
</dbReference>
<feature type="compositionally biased region" description="Low complexity" evidence="1">
    <location>
        <begin position="172"/>
        <end position="185"/>
    </location>
</feature>
<dbReference type="GO" id="GO:0045047">
    <property type="term" value="P:protein targeting to ER"/>
    <property type="evidence" value="ECO:0007669"/>
    <property type="project" value="InterPro"/>
</dbReference>
<accession>A0A7S2AXH8</accession>
<protein>
    <recommendedName>
        <fullName evidence="4">Inorganic phosphate transporter</fullName>
    </recommendedName>
</protein>
<keyword evidence="2" id="KW-0812">Transmembrane</keyword>
<sequence length="193" mass="21193">MAGKADEAATPEAPAAPEMNPKMFVVPALMMGVKYLKLDVNLYKTELRIAFACAVLFKYAVIYFVYLTSQKAAEAGPVTVKEKKMDGTEEEKTMTTREYDAQQIMSAFKSSLFGLCITCGIHYKWGNASPLLFQAIMLPMGLFDDNLFKIHVLGNEAVGKLKRPFKAPESPFAALAGEQPAAAPDAIEDKKKK</sequence>
<gene>
    <name evidence="3" type="ORF">FPAR1323_LOCUS412</name>
</gene>
<proteinExistence type="predicted"/>
<dbReference type="Pfam" id="PF10032">
    <property type="entry name" value="Pho88"/>
    <property type="match status" value="1"/>
</dbReference>
<dbReference type="PANTHER" id="PTHR28112">
    <property type="entry name" value="SRP-INDEPENDENT TARGETING PROTEIN 3"/>
    <property type="match status" value="1"/>
</dbReference>
<feature type="region of interest" description="Disordered" evidence="1">
    <location>
        <begin position="172"/>
        <end position="193"/>
    </location>
</feature>
<keyword evidence="2" id="KW-0472">Membrane</keyword>
<dbReference type="PANTHER" id="PTHR28112:SF1">
    <property type="entry name" value="SRP-INDEPENDENT TARGETING PROTEIN 3"/>
    <property type="match status" value="1"/>
</dbReference>
<evidence type="ECO:0000256" key="2">
    <source>
        <dbReference type="SAM" id="Phobius"/>
    </source>
</evidence>
<dbReference type="GO" id="GO:0005783">
    <property type="term" value="C:endoplasmic reticulum"/>
    <property type="evidence" value="ECO:0007669"/>
    <property type="project" value="InterPro"/>
</dbReference>
<evidence type="ECO:0000256" key="1">
    <source>
        <dbReference type="SAM" id="MobiDB-lite"/>
    </source>
</evidence>
<feature type="transmembrane region" description="Helical" evidence="2">
    <location>
        <begin position="47"/>
        <end position="66"/>
    </location>
</feature>
<dbReference type="EMBL" id="HBGT01000724">
    <property type="protein sequence ID" value="CAD9380564.1"/>
    <property type="molecule type" value="Transcribed_RNA"/>
</dbReference>
<organism evidence="3">
    <name type="scientific">Florenciella parvula</name>
    <dbReference type="NCBI Taxonomy" id="236787"/>
    <lineage>
        <taxon>Eukaryota</taxon>
        <taxon>Sar</taxon>
        <taxon>Stramenopiles</taxon>
        <taxon>Ochrophyta</taxon>
        <taxon>Dictyochophyceae</taxon>
        <taxon>Florenciellales</taxon>
        <taxon>Florenciella</taxon>
    </lineage>
</organism>
<name>A0A7S2AXH8_9STRA</name>
<dbReference type="InterPro" id="IPR012098">
    <property type="entry name" value="SND3_fun"/>
</dbReference>
<keyword evidence="2" id="KW-1133">Transmembrane helix</keyword>
<reference evidence="3" key="1">
    <citation type="submission" date="2021-01" db="EMBL/GenBank/DDBJ databases">
        <authorList>
            <person name="Corre E."/>
            <person name="Pelletier E."/>
            <person name="Niang G."/>
            <person name="Scheremetjew M."/>
            <person name="Finn R."/>
            <person name="Kale V."/>
            <person name="Holt S."/>
            <person name="Cochrane G."/>
            <person name="Meng A."/>
            <person name="Brown T."/>
            <person name="Cohen L."/>
        </authorList>
    </citation>
    <scope>NUCLEOTIDE SEQUENCE</scope>
    <source>
        <strain evidence="3">RCC1693</strain>
    </source>
</reference>
<dbReference type="AlphaFoldDB" id="A0A7S2AXH8"/>
<evidence type="ECO:0000313" key="3">
    <source>
        <dbReference type="EMBL" id="CAD9380564.1"/>
    </source>
</evidence>